<sequence>MTYPRILGFAGIVPFYLSLIAVLLWPQSQLALVALIGYGAVILSFLGAVHWGMAMQLPDQTQAGRSYVFSVVPALLGWLALISPYQPALIVLAAGFGWVWLREYQNPPAAMPAWYRKLRGVLTAAILPALILGAIFSG</sequence>
<keyword evidence="1" id="KW-0812">Transmembrane</keyword>
<reference evidence="2 3" key="1">
    <citation type="submission" date="2016-10" db="EMBL/GenBank/DDBJ databases">
        <authorList>
            <person name="de Groot N.N."/>
        </authorList>
    </citation>
    <scope>NUCLEOTIDE SEQUENCE [LARGE SCALE GENOMIC DNA]</scope>
    <source>
        <strain evidence="2 3">CGMCC 1.3430</strain>
    </source>
</reference>
<keyword evidence="3" id="KW-1185">Reference proteome</keyword>
<protein>
    <recommendedName>
        <fullName evidence="4">DUF3429 domain-containing protein</fullName>
    </recommendedName>
</protein>
<dbReference type="RefSeq" id="WP_091342322.1">
    <property type="nucleotide sequence ID" value="NZ_FNRM01000004.1"/>
</dbReference>
<dbReference type="Pfam" id="PF11911">
    <property type="entry name" value="DUF3429"/>
    <property type="match status" value="1"/>
</dbReference>
<dbReference type="PANTHER" id="PTHR15887:SF1">
    <property type="entry name" value="TRANSMEMBRANE PROTEIN 69"/>
    <property type="match status" value="1"/>
</dbReference>
<name>A0A1H4CHD9_ALKAM</name>
<dbReference type="Proteomes" id="UP000198773">
    <property type="component" value="Unassembled WGS sequence"/>
</dbReference>
<feature type="transmembrane region" description="Helical" evidence="1">
    <location>
        <begin position="32"/>
        <end position="55"/>
    </location>
</feature>
<dbReference type="AlphaFoldDB" id="A0A1H4CHD9"/>
<dbReference type="OrthoDB" id="8591832at2"/>
<gene>
    <name evidence="2" type="ORF">SAMN04488051_104160</name>
</gene>
<feature type="transmembrane region" description="Helical" evidence="1">
    <location>
        <begin position="121"/>
        <end position="137"/>
    </location>
</feature>
<evidence type="ECO:0000256" key="1">
    <source>
        <dbReference type="SAM" id="Phobius"/>
    </source>
</evidence>
<organism evidence="2 3">
    <name type="scientific">Alkalimonas amylolytica</name>
    <dbReference type="NCBI Taxonomy" id="152573"/>
    <lineage>
        <taxon>Bacteria</taxon>
        <taxon>Pseudomonadati</taxon>
        <taxon>Pseudomonadota</taxon>
        <taxon>Gammaproteobacteria</taxon>
        <taxon>Alkalimonas</taxon>
    </lineage>
</organism>
<dbReference type="STRING" id="152573.SAMN04488051_104160"/>
<keyword evidence="1" id="KW-0472">Membrane</keyword>
<accession>A0A1H4CHD9</accession>
<dbReference type="EMBL" id="FNRM01000004">
    <property type="protein sequence ID" value="SEA59733.1"/>
    <property type="molecule type" value="Genomic_DNA"/>
</dbReference>
<dbReference type="InterPro" id="IPR021836">
    <property type="entry name" value="DUF3429"/>
</dbReference>
<evidence type="ECO:0000313" key="3">
    <source>
        <dbReference type="Proteomes" id="UP000198773"/>
    </source>
</evidence>
<evidence type="ECO:0008006" key="4">
    <source>
        <dbReference type="Google" id="ProtNLM"/>
    </source>
</evidence>
<evidence type="ECO:0000313" key="2">
    <source>
        <dbReference type="EMBL" id="SEA59733.1"/>
    </source>
</evidence>
<feature type="transmembrane region" description="Helical" evidence="1">
    <location>
        <begin position="6"/>
        <end position="25"/>
    </location>
</feature>
<feature type="transmembrane region" description="Helical" evidence="1">
    <location>
        <begin position="75"/>
        <end position="101"/>
    </location>
</feature>
<proteinExistence type="predicted"/>
<dbReference type="PANTHER" id="PTHR15887">
    <property type="entry name" value="TRANSMEMBRANE PROTEIN 69"/>
    <property type="match status" value="1"/>
</dbReference>
<keyword evidence="1" id="KW-1133">Transmembrane helix</keyword>